<reference evidence="1" key="1">
    <citation type="submission" date="2019-11" db="EMBL/GenBank/DDBJ databases">
        <title>Nori genome reveals adaptations in red seaweeds to the harsh intertidal environment.</title>
        <authorList>
            <person name="Wang D."/>
            <person name="Mao Y."/>
        </authorList>
    </citation>
    <scope>NUCLEOTIDE SEQUENCE</scope>
    <source>
        <tissue evidence="1">Gametophyte</tissue>
    </source>
</reference>
<gene>
    <name evidence="1" type="ORF">I4F81_003599</name>
</gene>
<evidence type="ECO:0000313" key="2">
    <source>
        <dbReference type="Proteomes" id="UP000798662"/>
    </source>
</evidence>
<evidence type="ECO:0000313" key="1">
    <source>
        <dbReference type="EMBL" id="KAK1861015.1"/>
    </source>
</evidence>
<sequence length="206" mass="20802">MGGGGVPPDVAAGLPPNVTVHSPRMRSPYGVHHSKVCVFFYGDAGVRLVVSTANLSPADWGGMLQGVYCRDFPRRLDAGGQRRGGGGGGGPTSAAVRPADGASANPFGADLARYLTALGPPAVPYARMLAAYDLSSAGVDLVTSVPGSHTGVAMATVGHLRLRQLLAAAAPPPGAPRAVVQVSSIGGLSPAWVAQFGASLLPPLYR</sequence>
<comment type="caution">
    <text evidence="1">The sequence shown here is derived from an EMBL/GenBank/DDBJ whole genome shotgun (WGS) entry which is preliminary data.</text>
</comment>
<dbReference type="EMBL" id="CM020618">
    <property type="protein sequence ID" value="KAK1861015.1"/>
    <property type="molecule type" value="Genomic_DNA"/>
</dbReference>
<name>A0ACC3BSR0_PYRYE</name>
<organism evidence="1 2">
    <name type="scientific">Pyropia yezoensis</name>
    <name type="common">Susabi-nori</name>
    <name type="synonym">Porphyra yezoensis</name>
    <dbReference type="NCBI Taxonomy" id="2788"/>
    <lineage>
        <taxon>Eukaryota</taxon>
        <taxon>Rhodophyta</taxon>
        <taxon>Bangiophyceae</taxon>
        <taxon>Bangiales</taxon>
        <taxon>Bangiaceae</taxon>
        <taxon>Pyropia</taxon>
    </lineage>
</organism>
<dbReference type="Proteomes" id="UP000798662">
    <property type="component" value="Chromosome 1"/>
</dbReference>
<accession>A0ACC3BSR0</accession>
<keyword evidence="2" id="KW-1185">Reference proteome</keyword>
<protein>
    <submittedName>
        <fullName evidence="1">Uncharacterized protein</fullName>
    </submittedName>
</protein>
<proteinExistence type="predicted"/>